<evidence type="ECO:0000313" key="3">
    <source>
        <dbReference type="Proteomes" id="UP000808349"/>
    </source>
</evidence>
<comment type="caution">
    <text evidence="2">The sequence shown here is derived from an EMBL/GenBank/DDBJ whole genome shotgun (WGS) entry which is preliminary data.</text>
</comment>
<gene>
    <name evidence="2" type="ORF">IPO85_02150</name>
</gene>
<dbReference type="Gene3D" id="1.20.1300.10">
    <property type="entry name" value="Fumarate reductase/succinate dehydrogenase, transmembrane subunit"/>
    <property type="match status" value="1"/>
</dbReference>
<protein>
    <submittedName>
        <fullName evidence="2">Succinate dehydrogenase cytochrome b subunit</fullName>
    </submittedName>
</protein>
<dbReference type="Proteomes" id="UP000808349">
    <property type="component" value="Unassembled WGS sequence"/>
</dbReference>
<feature type="transmembrane region" description="Helical" evidence="1">
    <location>
        <begin position="61"/>
        <end position="84"/>
    </location>
</feature>
<evidence type="ECO:0000313" key="2">
    <source>
        <dbReference type="EMBL" id="MBK9716326.1"/>
    </source>
</evidence>
<dbReference type="CDD" id="cd03498">
    <property type="entry name" value="SQR_TypeB_2_TM"/>
    <property type="match status" value="1"/>
</dbReference>
<accession>A0A9D7S6L1</accession>
<sequence>MKWLINFLFKSSIGQKVVMSLSGLFLILFLVIHLLGNLQLLKHDEGEAFNRYTYFMTHNPLIMIISYTLYITILIHSVQGLSLWSKNRAAKGKSYAVSSNSGTHMSARYMAHLGIIIFVFLAIHMWQFWFQMKFGSLPMLNYNGADHSFKDLYTPVKEAFSNIWFVIFYTISMVVLSFHLIHGFQSAFQSLGINHKKYNTLISSIGWVYSLIVPIGFAIIPIYIYFTQQV</sequence>
<keyword evidence="1" id="KW-0812">Transmembrane</keyword>
<dbReference type="EMBL" id="JADKFW010000004">
    <property type="protein sequence ID" value="MBK9716326.1"/>
    <property type="molecule type" value="Genomic_DNA"/>
</dbReference>
<feature type="transmembrane region" description="Helical" evidence="1">
    <location>
        <begin position="205"/>
        <end position="226"/>
    </location>
</feature>
<dbReference type="InterPro" id="IPR011138">
    <property type="entry name" value="Cytochrome_b-558"/>
</dbReference>
<dbReference type="GO" id="GO:0016020">
    <property type="term" value="C:membrane"/>
    <property type="evidence" value="ECO:0007669"/>
    <property type="project" value="InterPro"/>
</dbReference>
<keyword evidence="1" id="KW-0472">Membrane</keyword>
<proteinExistence type="predicted"/>
<name>A0A9D7S6L1_9BACT</name>
<dbReference type="InterPro" id="IPR034804">
    <property type="entry name" value="SQR/QFR_C/D"/>
</dbReference>
<feature type="transmembrane region" description="Helical" evidence="1">
    <location>
        <begin position="21"/>
        <end position="41"/>
    </location>
</feature>
<dbReference type="SUPFAM" id="SSF81343">
    <property type="entry name" value="Fumarate reductase respiratory complex transmembrane subunits"/>
    <property type="match status" value="1"/>
</dbReference>
<organism evidence="2 3">
    <name type="scientific">Candidatus Defluviibacterium haderslevense</name>
    <dbReference type="NCBI Taxonomy" id="2981993"/>
    <lineage>
        <taxon>Bacteria</taxon>
        <taxon>Pseudomonadati</taxon>
        <taxon>Bacteroidota</taxon>
        <taxon>Saprospiria</taxon>
        <taxon>Saprospirales</taxon>
        <taxon>Saprospiraceae</taxon>
        <taxon>Candidatus Defluviibacterium</taxon>
    </lineage>
</organism>
<reference evidence="2 3" key="1">
    <citation type="submission" date="2020-10" db="EMBL/GenBank/DDBJ databases">
        <title>Connecting structure to function with the recovery of over 1000 high-quality activated sludge metagenome-assembled genomes encoding full-length rRNA genes using long-read sequencing.</title>
        <authorList>
            <person name="Singleton C.M."/>
            <person name="Petriglieri F."/>
            <person name="Kristensen J.M."/>
            <person name="Kirkegaard R.H."/>
            <person name="Michaelsen T.Y."/>
            <person name="Andersen M.H."/>
            <person name="Karst S.M."/>
            <person name="Dueholm M.S."/>
            <person name="Nielsen P.H."/>
            <person name="Albertsen M."/>
        </authorList>
    </citation>
    <scope>NUCLEOTIDE SEQUENCE [LARGE SCALE GENOMIC DNA]</scope>
    <source>
        <strain evidence="2">Ribe_18-Q3-R11-54_BAT3C.373</strain>
    </source>
</reference>
<keyword evidence="1" id="KW-1133">Transmembrane helix</keyword>
<feature type="transmembrane region" description="Helical" evidence="1">
    <location>
        <begin position="163"/>
        <end position="184"/>
    </location>
</feature>
<feature type="transmembrane region" description="Helical" evidence="1">
    <location>
        <begin position="109"/>
        <end position="129"/>
    </location>
</feature>
<dbReference type="AlphaFoldDB" id="A0A9D7S6L1"/>
<dbReference type="NCBIfam" id="TIGR02046">
    <property type="entry name" value="sdhC_b558_fam"/>
    <property type="match status" value="1"/>
</dbReference>
<evidence type="ECO:0000256" key="1">
    <source>
        <dbReference type="SAM" id="Phobius"/>
    </source>
</evidence>